<dbReference type="AlphaFoldDB" id="A0AAD4SUF9"/>
<reference evidence="1" key="1">
    <citation type="submission" date="2022-04" db="EMBL/GenBank/DDBJ databases">
        <title>A functionally conserved STORR gene fusion in Papaver species that diverged 16.8 million years ago.</title>
        <authorList>
            <person name="Catania T."/>
        </authorList>
    </citation>
    <scope>NUCLEOTIDE SEQUENCE</scope>
    <source>
        <strain evidence="1">S-188037</strain>
    </source>
</reference>
<gene>
    <name evidence="1" type="ORF">MKW98_006817</name>
</gene>
<sequence>MRKSCSFIFNLQAPFLEYFRPSIYNYSIGNFRSYKGLFWSRSTQIHFQCRWCSIYVQVAYNF</sequence>
<protein>
    <submittedName>
        <fullName evidence="1">Uncharacterized protein</fullName>
    </submittedName>
</protein>
<proteinExistence type="predicted"/>
<comment type="caution">
    <text evidence="1">The sequence shown here is derived from an EMBL/GenBank/DDBJ whole genome shotgun (WGS) entry which is preliminary data.</text>
</comment>
<organism evidence="1 2">
    <name type="scientific">Papaver atlanticum</name>
    <dbReference type="NCBI Taxonomy" id="357466"/>
    <lineage>
        <taxon>Eukaryota</taxon>
        <taxon>Viridiplantae</taxon>
        <taxon>Streptophyta</taxon>
        <taxon>Embryophyta</taxon>
        <taxon>Tracheophyta</taxon>
        <taxon>Spermatophyta</taxon>
        <taxon>Magnoliopsida</taxon>
        <taxon>Ranunculales</taxon>
        <taxon>Papaveraceae</taxon>
        <taxon>Papaveroideae</taxon>
        <taxon>Papaver</taxon>
    </lineage>
</organism>
<evidence type="ECO:0000313" key="1">
    <source>
        <dbReference type="EMBL" id="KAI3922686.1"/>
    </source>
</evidence>
<accession>A0AAD4SUF9</accession>
<evidence type="ECO:0000313" key="2">
    <source>
        <dbReference type="Proteomes" id="UP001202328"/>
    </source>
</evidence>
<dbReference type="EMBL" id="JAJJMB010008592">
    <property type="protein sequence ID" value="KAI3922686.1"/>
    <property type="molecule type" value="Genomic_DNA"/>
</dbReference>
<name>A0AAD4SUF9_9MAGN</name>
<keyword evidence="2" id="KW-1185">Reference proteome</keyword>
<feature type="non-terminal residue" evidence="1">
    <location>
        <position position="1"/>
    </location>
</feature>
<dbReference type="Proteomes" id="UP001202328">
    <property type="component" value="Unassembled WGS sequence"/>
</dbReference>